<dbReference type="SMART" id="SM00389">
    <property type="entry name" value="HOX"/>
    <property type="match status" value="1"/>
</dbReference>
<evidence type="ECO:0000256" key="4">
    <source>
        <dbReference type="ARBA" id="ARBA00023242"/>
    </source>
</evidence>
<feature type="compositionally biased region" description="Acidic residues" evidence="7">
    <location>
        <begin position="59"/>
        <end position="77"/>
    </location>
</feature>
<dbReference type="STRING" id="1168221.R7YU28"/>
<protein>
    <recommendedName>
        <fullName evidence="8">Homeobox domain-containing protein</fullName>
    </recommendedName>
</protein>
<dbReference type="RefSeq" id="XP_007780675.1">
    <property type="nucleotide sequence ID" value="XM_007782485.1"/>
</dbReference>
<keyword evidence="3 5" id="KW-0371">Homeobox</keyword>
<dbReference type="PANTHER" id="PTHR24208">
    <property type="entry name" value="LIM/HOMEOBOX PROTEIN LHX"/>
    <property type="match status" value="1"/>
</dbReference>
<name>R7YU28_CONA1</name>
<keyword evidence="2 5" id="KW-0238">DNA-binding</keyword>
<dbReference type="OrthoDB" id="6159439at2759"/>
<evidence type="ECO:0000256" key="2">
    <source>
        <dbReference type="ARBA" id="ARBA00023125"/>
    </source>
</evidence>
<gene>
    <name evidence="9" type="ORF">W97_04596</name>
</gene>
<dbReference type="AlphaFoldDB" id="R7YU28"/>
<dbReference type="GO" id="GO:0005634">
    <property type="term" value="C:nucleus"/>
    <property type="evidence" value="ECO:0007669"/>
    <property type="project" value="UniProtKB-SubCell"/>
</dbReference>
<proteinExistence type="predicted"/>
<evidence type="ECO:0000256" key="6">
    <source>
        <dbReference type="RuleBase" id="RU000682"/>
    </source>
</evidence>
<dbReference type="InterPro" id="IPR001356">
    <property type="entry name" value="HD"/>
</dbReference>
<accession>R7YU28</accession>
<dbReference type="SUPFAM" id="SSF46689">
    <property type="entry name" value="Homeodomain-like"/>
    <property type="match status" value="1"/>
</dbReference>
<organism evidence="9 10">
    <name type="scientific">Coniosporium apollinis (strain CBS 100218)</name>
    <name type="common">Rock-inhabiting black yeast</name>
    <dbReference type="NCBI Taxonomy" id="1168221"/>
    <lineage>
        <taxon>Eukaryota</taxon>
        <taxon>Fungi</taxon>
        <taxon>Dikarya</taxon>
        <taxon>Ascomycota</taxon>
        <taxon>Pezizomycotina</taxon>
        <taxon>Dothideomycetes</taxon>
        <taxon>Dothideomycetes incertae sedis</taxon>
        <taxon>Coniosporium</taxon>
    </lineage>
</organism>
<evidence type="ECO:0000256" key="7">
    <source>
        <dbReference type="SAM" id="MobiDB-lite"/>
    </source>
</evidence>
<dbReference type="PROSITE" id="PS50071">
    <property type="entry name" value="HOMEOBOX_2"/>
    <property type="match status" value="1"/>
</dbReference>
<feature type="domain" description="Homeobox" evidence="8">
    <location>
        <begin position="89"/>
        <end position="150"/>
    </location>
</feature>
<dbReference type="GeneID" id="19901907"/>
<evidence type="ECO:0000259" key="8">
    <source>
        <dbReference type="PROSITE" id="PS50071"/>
    </source>
</evidence>
<comment type="subcellular location">
    <subcellularLocation>
        <location evidence="1 5 6">Nucleus</location>
    </subcellularLocation>
</comment>
<dbReference type="PANTHER" id="PTHR24208:SF166">
    <property type="entry name" value="LIM HOMEOBOX TRANSCRIPTION FACTOR 1 ALPHA, ISOFORM B"/>
    <property type="match status" value="1"/>
</dbReference>
<dbReference type="GO" id="GO:0000981">
    <property type="term" value="F:DNA-binding transcription factor activity, RNA polymerase II-specific"/>
    <property type="evidence" value="ECO:0007669"/>
    <property type="project" value="TreeGrafter"/>
</dbReference>
<dbReference type="GO" id="GO:0000977">
    <property type="term" value="F:RNA polymerase II transcription regulatory region sequence-specific DNA binding"/>
    <property type="evidence" value="ECO:0007669"/>
    <property type="project" value="TreeGrafter"/>
</dbReference>
<evidence type="ECO:0000256" key="3">
    <source>
        <dbReference type="ARBA" id="ARBA00023155"/>
    </source>
</evidence>
<dbReference type="Gene3D" id="1.10.10.60">
    <property type="entry name" value="Homeodomain-like"/>
    <property type="match status" value="1"/>
</dbReference>
<feature type="DNA-binding region" description="Homeobox" evidence="5">
    <location>
        <begin position="91"/>
        <end position="151"/>
    </location>
</feature>
<evidence type="ECO:0000256" key="5">
    <source>
        <dbReference type="PROSITE-ProRule" id="PRU00108"/>
    </source>
</evidence>
<keyword evidence="4 5" id="KW-0539">Nucleus</keyword>
<evidence type="ECO:0000256" key="1">
    <source>
        <dbReference type="ARBA" id="ARBA00004123"/>
    </source>
</evidence>
<dbReference type="eggNOG" id="ENOG502SA0C">
    <property type="taxonomic scope" value="Eukaryota"/>
</dbReference>
<dbReference type="CDD" id="cd00086">
    <property type="entry name" value="homeodomain"/>
    <property type="match status" value="1"/>
</dbReference>
<dbReference type="Pfam" id="PF00046">
    <property type="entry name" value="Homeodomain"/>
    <property type="match status" value="1"/>
</dbReference>
<dbReference type="InterPro" id="IPR050453">
    <property type="entry name" value="LIM_Homeobox_TF"/>
</dbReference>
<dbReference type="HOGENOM" id="CLU_644071_0_0_1"/>
<evidence type="ECO:0000313" key="9">
    <source>
        <dbReference type="EMBL" id="EON65358.1"/>
    </source>
</evidence>
<dbReference type="EMBL" id="JH767573">
    <property type="protein sequence ID" value="EON65358.1"/>
    <property type="molecule type" value="Genomic_DNA"/>
</dbReference>
<evidence type="ECO:0000313" key="10">
    <source>
        <dbReference type="Proteomes" id="UP000016924"/>
    </source>
</evidence>
<keyword evidence="10" id="KW-1185">Reference proteome</keyword>
<dbReference type="InterPro" id="IPR009057">
    <property type="entry name" value="Homeodomain-like_sf"/>
</dbReference>
<reference evidence="10" key="1">
    <citation type="submission" date="2012-06" db="EMBL/GenBank/DDBJ databases">
        <title>The genome sequence of Coniosporium apollinis CBS 100218.</title>
        <authorList>
            <consortium name="The Broad Institute Genome Sequencing Platform"/>
            <person name="Cuomo C."/>
            <person name="Gorbushina A."/>
            <person name="Noack S."/>
            <person name="Walker B."/>
            <person name="Young S.K."/>
            <person name="Zeng Q."/>
            <person name="Gargeya S."/>
            <person name="Fitzgerald M."/>
            <person name="Haas B."/>
            <person name="Abouelleil A."/>
            <person name="Alvarado L."/>
            <person name="Arachchi H.M."/>
            <person name="Berlin A.M."/>
            <person name="Chapman S.B."/>
            <person name="Goldberg J."/>
            <person name="Griggs A."/>
            <person name="Gujja S."/>
            <person name="Hansen M."/>
            <person name="Howarth C."/>
            <person name="Imamovic A."/>
            <person name="Larimer J."/>
            <person name="McCowan C."/>
            <person name="Montmayeur A."/>
            <person name="Murphy C."/>
            <person name="Neiman D."/>
            <person name="Pearson M."/>
            <person name="Priest M."/>
            <person name="Roberts A."/>
            <person name="Saif S."/>
            <person name="Shea T."/>
            <person name="Sisk P."/>
            <person name="Sykes S."/>
            <person name="Wortman J."/>
            <person name="Nusbaum C."/>
            <person name="Birren B."/>
        </authorList>
    </citation>
    <scope>NUCLEOTIDE SEQUENCE [LARGE SCALE GENOMIC DNA]</scope>
    <source>
        <strain evidence="10">CBS 100218</strain>
    </source>
</reference>
<dbReference type="Proteomes" id="UP000016924">
    <property type="component" value="Unassembled WGS sequence"/>
</dbReference>
<sequence length="426" mass="47130">MENCLYDPPTTRRERDTLVKSAEIGSSELPLATAGGSVLGSPVSGTKPLFRNGEKPDTSEDLDDLTSEEDEIEEGERETELTAAELRAQKRKMKRFRLTHSQTRFLMSEFVRQAHPDAAHRERLAREIPGLSPRQVQVWFQNRRAKLKRLTIDDRERIMRSRELPKDFDTTQALHSPFSTASGGMFVASPEPYAPMFSWRNPAGCPSPSAAGRMLERTHQSSTSIGPALGSLTFQPELGGDAPYLHMDQQIPAGWVDSPQSISHSGLAYGSTGESNSVHAAPISDYSSRNERPVAHRTLSNPSLPYGLGHSYTSVPGFQAGLSTRGRSLSGAMPKRIELGEPYQTPQDHTFEAVPQTATFPSYQYSPLTVQDSSHAYHMSAPHHTTFFQESYIRHGGSSTSHLLHSREFSGHMNEDEKSSGMSFSL</sequence>
<feature type="region of interest" description="Disordered" evidence="7">
    <location>
        <begin position="1"/>
        <end position="79"/>
    </location>
</feature>